<dbReference type="AlphaFoldDB" id="A0A1N7RIG4"/>
<dbReference type="EMBL" id="CYGX02000002">
    <property type="protein sequence ID" value="SIT34909.1"/>
    <property type="molecule type" value="Genomic_DNA"/>
</dbReference>
<organism evidence="1 2">
    <name type="scientific">Paraburkholderia ribeironis</name>
    <dbReference type="NCBI Taxonomy" id="1247936"/>
    <lineage>
        <taxon>Bacteria</taxon>
        <taxon>Pseudomonadati</taxon>
        <taxon>Pseudomonadota</taxon>
        <taxon>Betaproteobacteria</taxon>
        <taxon>Burkholderiales</taxon>
        <taxon>Burkholderiaceae</taxon>
        <taxon>Paraburkholderia</taxon>
    </lineage>
</organism>
<evidence type="ECO:0000313" key="2">
    <source>
        <dbReference type="Proteomes" id="UP000187012"/>
    </source>
</evidence>
<sequence length="117" mass="13103">MSITEEKRAYAAMREPFSVLLVSFAGQFSKPLFPKSISKGPPESEPRVELRTEIEWAGRERVRKNEILLVRAKRFGYLTNAESKASARVGERPCSQPLIATCEMTDTPALCIDSETP</sequence>
<evidence type="ECO:0000313" key="1">
    <source>
        <dbReference type="EMBL" id="SIT34909.1"/>
    </source>
</evidence>
<proteinExistence type="predicted"/>
<accession>A0A1N7RIG4</accession>
<gene>
    <name evidence="1" type="ORF">BN2475_20016</name>
</gene>
<reference evidence="1 2" key="1">
    <citation type="submission" date="2016-12" db="EMBL/GenBank/DDBJ databases">
        <authorList>
            <person name="Song W.-J."/>
            <person name="Kurnit D.M."/>
        </authorList>
    </citation>
    <scope>NUCLEOTIDE SEQUENCE [LARGE SCALE GENOMIC DNA]</scope>
    <source>
        <strain evidence="1 2">STM7296</strain>
    </source>
</reference>
<name>A0A1N7RIG4_9BURK</name>
<dbReference type="Proteomes" id="UP000187012">
    <property type="component" value="Unassembled WGS sequence"/>
</dbReference>
<keyword evidence="2" id="KW-1185">Reference proteome</keyword>
<protein>
    <submittedName>
        <fullName evidence="1">Uncharacterized protein</fullName>
    </submittedName>
</protein>